<dbReference type="EMBL" id="KN124639">
    <property type="protein sequence ID" value="KFO20661.1"/>
    <property type="molecule type" value="Genomic_DNA"/>
</dbReference>
<keyword evidence="3" id="KW-1280">Immunoglobulin</keyword>
<sequence>MRLLGVLLCLVTGPHGVLSQVQLQESGPDLLKPSETLCLTCKVTGFSITASGYYWSWIRQSQGKSPEWMGYISYSGSTAYSPSLQRRISISRDMAKNEFSLCLNSVTPEDTAVYYCARYTVICYNWEHRHKPPCRENHNQQAARCTHWCREPT</sequence>
<dbReference type="Pfam" id="PF07686">
    <property type="entry name" value="V-set"/>
    <property type="match status" value="1"/>
</dbReference>
<dbReference type="InterPro" id="IPR013106">
    <property type="entry name" value="Ig_V-set"/>
</dbReference>
<keyword evidence="4" id="KW-0732">Signal</keyword>
<keyword evidence="7" id="KW-1185">Reference proteome</keyword>
<dbReference type="STRING" id="885580.ENSFDAP00000015454"/>
<dbReference type="SMART" id="SM00406">
    <property type="entry name" value="IGv"/>
    <property type="match status" value="1"/>
</dbReference>
<dbReference type="GO" id="GO:0005576">
    <property type="term" value="C:extracellular region"/>
    <property type="evidence" value="ECO:0007669"/>
    <property type="project" value="UniProtKB-ARBA"/>
</dbReference>
<keyword evidence="1" id="KW-0391">Immunity</keyword>
<evidence type="ECO:0000256" key="1">
    <source>
        <dbReference type="ARBA" id="ARBA00022859"/>
    </source>
</evidence>
<keyword evidence="2" id="KW-1064">Adaptive immunity</keyword>
<evidence type="ECO:0000313" key="6">
    <source>
        <dbReference type="EMBL" id="KFO20661.1"/>
    </source>
</evidence>
<dbReference type="FunFam" id="2.60.40.10:FF:002426">
    <property type="entry name" value="Immunoglobulin heavy variable V15-2"/>
    <property type="match status" value="1"/>
</dbReference>
<proteinExistence type="predicted"/>
<name>A0A091DCZ7_FUKDA</name>
<evidence type="ECO:0000259" key="5">
    <source>
        <dbReference type="PROSITE" id="PS50835"/>
    </source>
</evidence>
<protein>
    <submittedName>
        <fullName evidence="6">Ig heavy chain V region 1B43</fullName>
    </submittedName>
</protein>
<dbReference type="InterPro" id="IPR036179">
    <property type="entry name" value="Ig-like_dom_sf"/>
</dbReference>
<feature type="chain" id="PRO_5001873214" evidence="4">
    <location>
        <begin position="20"/>
        <end position="153"/>
    </location>
</feature>
<dbReference type="PANTHER" id="PTHR23266">
    <property type="entry name" value="IMMUNOGLOBULIN HEAVY CHAIN"/>
    <property type="match status" value="1"/>
</dbReference>
<dbReference type="InterPro" id="IPR013783">
    <property type="entry name" value="Ig-like_fold"/>
</dbReference>
<evidence type="ECO:0000256" key="4">
    <source>
        <dbReference type="SAM" id="SignalP"/>
    </source>
</evidence>
<organism evidence="6 7">
    <name type="scientific">Fukomys damarensis</name>
    <name type="common">Damaraland mole rat</name>
    <name type="synonym">Cryptomys damarensis</name>
    <dbReference type="NCBI Taxonomy" id="885580"/>
    <lineage>
        <taxon>Eukaryota</taxon>
        <taxon>Metazoa</taxon>
        <taxon>Chordata</taxon>
        <taxon>Craniata</taxon>
        <taxon>Vertebrata</taxon>
        <taxon>Euteleostomi</taxon>
        <taxon>Mammalia</taxon>
        <taxon>Eutheria</taxon>
        <taxon>Euarchontoglires</taxon>
        <taxon>Glires</taxon>
        <taxon>Rodentia</taxon>
        <taxon>Hystricomorpha</taxon>
        <taxon>Bathyergidae</taxon>
        <taxon>Fukomys</taxon>
    </lineage>
</organism>
<feature type="signal peptide" evidence="4">
    <location>
        <begin position="1"/>
        <end position="19"/>
    </location>
</feature>
<reference evidence="6 7" key="1">
    <citation type="submission" date="2013-11" db="EMBL/GenBank/DDBJ databases">
        <title>The Damaraland mole rat (Fukomys damarensis) genome and evolution of African mole rats.</title>
        <authorList>
            <person name="Gladyshev V.N."/>
            <person name="Fang X."/>
        </authorList>
    </citation>
    <scope>NUCLEOTIDE SEQUENCE [LARGE SCALE GENOMIC DNA]</scope>
    <source>
        <tissue evidence="6">Liver</tissue>
    </source>
</reference>
<accession>A0A091DCZ7</accession>
<dbReference type="SUPFAM" id="SSF48726">
    <property type="entry name" value="Immunoglobulin"/>
    <property type="match status" value="1"/>
</dbReference>
<dbReference type="AlphaFoldDB" id="A0A091DCZ7"/>
<dbReference type="Proteomes" id="UP000028990">
    <property type="component" value="Unassembled WGS sequence"/>
</dbReference>
<dbReference type="PROSITE" id="PS50835">
    <property type="entry name" value="IG_LIKE"/>
    <property type="match status" value="1"/>
</dbReference>
<dbReference type="eggNOG" id="ENOG502S5TB">
    <property type="taxonomic scope" value="Eukaryota"/>
</dbReference>
<evidence type="ECO:0000313" key="7">
    <source>
        <dbReference type="Proteomes" id="UP000028990"/>
    </source>
</evidence>
<feature type="domain" description="Ig-like" evidence="5">
    <location>
        <begin position="14"/>
        <end position="116"/>
    </location>
</feature>
<dbReference type="GO" id="GO:0019814">
    <property type="term" value="C:immunoglobulin complex"/>
    <property type="evidence" value="ECO:0007669"/>
    <property type="project" value="UniProtKB-KW"/>
</dbReference>
<evidence type="ECO:0000256" key="2">
    <source>
        <dbReference type="ARBA" id="ARBA00023130"/>
    </source>
</evidence>
<gene>
    <name evidence="6" type="ORF">H920_17960</name>
</gene>
<dbReference type="GO" id="GO:0002250">
    <property type="term" value="P:adaptive immune response"/>
    <property type="evidence" value="ECO:0007669"/>
    <property type="project" value="UniProtKB-KW"/>
</dbReference>
<evidence type="ECO:0000256" key="3">
    <source>
        <dbReference type="ARBA" id="ARBA00043265"/>
    </source>
</evidence>
<dbReference type="Gene3D" id="2.60.40.10">
    <property type="entry name" value="Immunoglobulins"/>
    <property type="match status" value="1"/>
</dbReference>
<dbReference type="InterPro" id="IPR050199">
    <property type="entry name" value="IgHV"/>
</dbReference>
<dbReference type="InterPro" id="IPR007110">
    <property type="entry name" value="Ig-like_dom"/>
</dbReference>